<dbReference type="Pfam" id="PF04073">
    <property type="entry name" value="tRNA_edit"/>
    <property type="match status" value="1"/>
</dbReference>
<dbReference type="InterPro" id="IPR004369">
    <property type="entry name" value="Prolyl-tRNA_editing_YbaK/EbsC"/>
</dbReference>
<accession>A0ABW4VE99</accession>
<dbReference type="RefSeq" id="WP_377200031.1">
    <property type="nucleotide sequence ID" value="NZ_JBHUHF010000001.1"/>
</dbReference>
<evidence type="ECO:0000256" key="3">
    <source>
        <dbReference type="ARBA" id="ARBA00023239"/>
    </source>
</evidence>
<evidence type="ECO:0000313" key="8">
    <source>
        <dbReference type="Proteomes" id="UP001597338"/>
    </source>
</evidence>
<evidence type="ECO:0000259" key="6">
    <source>
        <dbReference type="Pfam" id="PF04073"/>
    </source>
</evidence>
<dbReference type="EMBL" id="JBHUHF010000001">
    <property type="protein sequence ID" value="MFD2028338.1"/>
    <property type="molecule type" value="Genomic_DNA"/>
</dbReference>
<dbReference type="PIRSF" id="PIRSF006181">
    <property type="entry name" value="EbsC_YbaK"/>
    <property type="match status" value="1"/>
</dbReference>
<evidence type="ECO:0000256" key="4">
    <source>
        <dbReference type="PIRNR" id="PIRNR006181"/>
    </source>
</evidence>
<gene>
    <name evidence="7" type="primary">ybaK</name>
    <name evidence="7" type="ORF">ACFSL2_22775</name>
</gene>
<keyword evidence="8" id="KW-1185">Reference proteome</keyword>
<keyword evidence="2 4" id="KW-0648">Protein biosynthesis</keyword>
<dbReference type="PANTHER" id="PTHR30411:SF0">
    <property type="entry name" value="CYS-TRNA(PRO)_CYS-TRNA(CYS) DEACYLASE YBAK"/>
    <property type="match status" value="1"/>
</dbReference>
<comment type="caution">
    <text evidence="7">The sequence shown here is derived from an EMBL/GenBank/DDBJ whole genome shotgun (WGS) entry which is preliminary data.</text>
</comment>
<dbReference type="Gene3D" id="3.90.960.10">
    <property type="entry name" value="YbaK/aminoacyl-tRNA synthetase-associated domain"/>
    <property type="match status" value="1"/>
</dbReference>
<name>A0ABW4VE99_9MICO</name>
<dbReference type="InterPro" id="IPR007214">
    <property type="entry name" value="YbaK/aa-tRNA-synth-assoc-dom"/>
</dbReference>
<feature type="region of interest" description="Disordered" evidence="5">
    <location>
        <begin position="1"/>
        <end position="25"/>
    </location>
</feature>
<protein>
    <recommendedName>
        <fullName evidence="4">Cys-tRNA(Pro)/Cys-tRNA(Cys) deacylase</fullName>
        <ecNumber evidence="4">4.2.-.-</ecNumber>
    </recommendedName>
</protein>
<organism evidence="7 8">
    <name type="scientific">Promicromonospora aerolata</name>
    <dbReference type="NCBI Taxonomy" id="195749"/>
    <lineage>
        <taxon>Bacteria</taxon>
        <taxon>Bacillati</taxon>
        <taxon>Actinomycetota</taxon>
        <taxon>Actinomycetes</taxon>
        <taxon>Micrococcales</taxon>
        <taxon>Promicromonosporaceae</taxon>
        <taxon>Promicromonospora</taxon>
    </lineage>
</organism>
<comment type="similarity">
    <text evidence="1 4">Belongs to the prolyl-tRNA editing family. YbaK/EbsC subfamily.</text>
</comment>
<dbReference type="CDD" id="cd00002">
    <property type="entry name" value="YbaK_deacylase"/>
    <property type="match status" value="1"/>
</dbReference>
<evidence type="ECO:0000256" key="2">
    <source>
        <dbReference type="ARBA" id="ARBA00022917"/>
    </source>
</evidence>
<evidence type="ECO:0000256" key="1">
    <source>
        <dbReference type="ARBA" id="ARBA00009798"/>
    </source>
</evidence>
<keyword evidence="3 4" id="KW-0456">Lyase</keyword>
<dbReference type="InterPro" id="IPR036754">
    <property type="entry name" value="YbaK/aa-tRNA-synt-asso_dom_sf"/>
</dbReference>
<feature type="compositionally biased region" description="Basic residues" evidence="5">
    <location>
        <begin position="1"/>
        <end position="16"/>
    </location>
</feature>
<feature type="domain" description="YbaK/aminoacyl-tRNA synthetase-associated" evidence="6">
    <location>
        <begin position="55"/>
        <end position="166"/>
    </location>
</feature>
<evidence type="ECO:0000256" key="5">
    <source>
        <dbReference type="SAM" id="MobiDB-lite"/>
    </source>
</evidence>
<dbReference type="Proteomes" id="UP001597338">
    <property type="component" value="Unassembled WGS sequence"/>
</dbReference>
<proteinExistence type="inferred from homology"/>
<sequence length="178" mass="18285">MAKNSGKRTSAHRTGRGPRASHGTPAVVSLEKAGVPHTLHPYEHDPSSELSFGMEAAEAIGVDAPQVFKTLLADVDGKLVVGIVPVDRKLDLKALARAAGGKKAAMAEPAAAERATGYVVGGISPLGQKTRHTTVLDDSAEAYDVVYVSGGRRGLDVGLAPADLLTLTGGTTAPIARD</sequence>
<reference evidence="8" key="1">
    <citation type="journal article" date="2019" name="Int. J. Syst. Evol. Microbiol.">
        <title>The Global Catalogue of Microorganisms (GCM) 10K type strain sequencing project: providing services to taxonomists for standard genome sequencing and annotation.</title>
        <authorList>
            <consortium name="The Broad Institute Genomics Platform"/>
            <consortium name="The Broad Institute Genome Sequencing Center for Infectious Disease"/>
            <person name="Wu L."/>
            <person name="Ma J."/>
        </authorList>
    </citation>
    <scope>NUCLEOTIDE SEQUENCE [LARGE SCALE GENOMIC DNA]</scope>
    <source>
        <strain evidence="8">CCM 7043</strain>
    </source>
</reference>
<dbReference type="SUPFAM" id="SSF55826">
    <property type="entry name" value="YbaK/ProRS associated domain"/>
    <property type="match status" value="1"/>
</dbReference>
<evidence type="ECO:0000313" key="7">
    <source>
        <dbReference type="EMBL" id="MFD2028338.1"/>
    </source>
</evidence>
<dbReference type="PANTHER" id="PTHR30411">
    <property type="entry name" value="CYTOPLASMIC PROTEIN"/>
    <property type="match status" value="1"/>
</dbReference>
<dbReference type="EC" id="4.2.-.-" evidence="4"/>
<dbReference type="NCBIfam" id="TIGR00011">
    <property type="entry name" value="YbaK_EbsC"/>
    <property type="match status" value="1"/>
</dbReference>